<feature type="transmembrane region" description="Helical" evidence="1">
    <location>
        <begin position="47"/>
        <end position="67"/>
    </location>
</feature>
<keyword evidence="1" id="KW-1133">Transmembrane helix</keyword>
<dbReference type="eggNOG" id="ENOG50313XB">
    <property type="taxonomic scope" value="Bacteria"/>
</dbReference>
<dbReference type="HOGENOM" id="CLU_134251_0_0_5"/>
<gene>
    <name evidence="2" type="ORF">MCQ_00552</name>
</gene>
<keyword evidence="3" id="KW-1185">Reference proteome</keyword>
<reference evidence="2 3" key="1">
    <citation type="submission" date="2012-03" db="EMBL/GenBank/DDBJ databases">
        <title>The Genome Sequence of Bartonella washoensis Sb944nv.</title>
        <authorList>
            <consortium name="The Broad Institute Genome Sequencing Platform"/>
            <consortium name="The Broad Institute Genome Sequencing Center for Infectious Disease"/>
            <person name="Feldgarden M."/>
            <person name="Kirby J."/>
            <person name="Kosoy M."/>
            <person name="Birtles R."/>
            <person name="Probert W.S."/>
            <person name="Chiaraviglio L."/>
            <person name="Young S.K."/>
            <person name="Zeng Q."/>
            <person name="Gargeya S."/>
            <person name="Fitzgerald M."/>
            <person name="Haas B."/>
            <person name="Abouelleil A."/>
            <person name="Alvarado L."/>
            <person name="Arachchi H.M."/>
            <person name="Berlin A."/>
            <person name="Chapman S.B."/>
            <person name="Gearin G."/>
            <person name="Goldberg J."/>
            <person name="Griggs A."/>
            <person name="Gujja S."/>
            <person name="Hansen M."/>
            <person name="Heiman D."/>
            <person name="Howarth C."/>
            <person name="Larimer J."/>
            <person name="Lui A."/>
            <person name="MacDonald P.J.P."/>
            <person name="McCowen C."/>
            <person name="Montmayeur A."/>
            <person name="Murphy C."/>
            <person name="Neiman D."/>
            <person name="Pearson M."/>
            <person name="Priest M."/>
            <person name="Roberts A."/>
            <person name="Saif S."/>
            <person name="Shea T."/>
            <person name="Sisk P."/>
            <person name="Stolte C."/>
            <person name="Sykes S."/>
            <person name="Wortman J."/>
            <person name="Nusbaum C."/>
            <person name="Birren B."/>
        </authorList>
    </citation>
    <scope>NUCLEOTIDE SEQUENCE [LARGE SCALE GENOMIC DNA]</scope>
    <source>
        <strain evidence="2 3">Sb944nv</strain>
    </source>
</reference>
<organism evidence="2 3">
    <name type="scientific">Candidatus Bartonella washoeensis Sb944nv</name>
    <dbReference type="NCBI Taxonomy" id="1094563"/>
    <lineage>
        <taxon>Bacteria</taxon>
        <taxon>Pseudomonadati</taxon>
        <taxon>Pseudomonadota</taxon>
        <taxon>Alphaproteobacteria</taxon>
        <taxon>Hyphomicrobiales</taxon>
        <taxon>Bartonellaceae</taxon>
        <taxon>Bartonella</taxon>
    </lineage>
</organism>
<proteinExistence type="predicted"/>
<evidence type="ECO:0000256" key="1">
    <source>
        <dbReference type="SAM" id="Phobius"/>
    </source>
</evidence>
<dbReference type="EMBL" id="AILU01000018">
    <property type="protein sequence ID" value="EJF80009.1"/>
    <property type="molecule type" value="Genomic_DNA"/>
</dbReference>
<sequence length="185" mass="21218">MTTDKLQPQRGSASVQGDTVCVSHAAFDTDSQILSFKEAMNLSLRDYIKIFCISVIALVVFTAVSYMDPLQWFHVISSEQMKEMAQRQLPGSFLEFFKTLSLQQVQIQAADIEALWRAAGWNGVLAFLFFLPNTIIGYFIFLFPLIFILHRILNRELNEMIQQLEKFPAQHDKSSTPHNVRREGK</sequence>
<keyword evidence="1" id="KW-0812">Transmembrane</keyword>
<dbReference type="AlphaFoldDB" id="J0QB86"/>
<accession>J0QB86</accession>
<evidence type="ECO:0000313" key="2">
    <source>
        <dbReference type="EMBL" id="EJF80009.1"/>
    </source>
</evidence>
<dbReference type="Proteomes" id="UP000008947">
    <property type="component" value="Unassembled WGS sequence"/>
</dbReference>
<evidence type="ECO:0000313" key="3">
    <source>
        <dbReference type="Proteomes" id="UP000008947"/>
    </source>
</evidence>
<dbReference type="PATRIC" id="fig|1094563.3.peg.634"/>
<name>J0QB86_9HYPH</name>
<feature type="transmembrane region" description="Helical" evidence="1">
    <location>
        <begin position="124"/>
        <end position="149"/>
    </location>
</feature>
<protein>
    <submittedName>
        <fullName evidence="2">Uncharacterized protein</fullName>
    </submittedName>
</protein>
<keyword evidence="1" id="KW-0472">Membrane</keyword>
<comment type="caution">
    <text evidence="2">The sequence shown here is derived from an EMBL/GenBank/DDBJ whole genome shotgun (WGS) entry which is preliminary data.</text>
</comment>
<dbReference type="RefSeq" id="WP_006923414.1">
    <property type="nucleotide sequence ID" value="NZ_JH725023.1"/>
</dbReference>